<accession>A0A2N8L346</accession>
<dbReference type="EMBL" id="POSP01000001">
    <property type="protein sequence ID" value="PND40115.1"/>
    <property type="molecule type" value="Genomic_DNA"/>
</dbReference>
<keyword evidence="3" id="KW-1185">Reference proteome</keyword>
<evidence type="ECO:0000259" key="1">
    <source>
        <dbReference type="Pfam" id="PF19780"/>
    </source>
</evidence>
<gene>
    <name evidence="2" type="ORF">C1O66_01630</name>
</gene>
<evidence type="ECO:0000313" key="2">
    <source>
        <dbReference type="EMBL" id="PND40115.1"/>
    </source>
</evidence>
<dbReference type="Pfam" id="PF19780">
    <property type="entry name" value="DUF6265"/>
    <property type="match status" value="1"/>
</dbReference>
<evidence type="ECO:0000313" key="3">
    <source>
        <dbReference type="Proteomes" id="UP000235916"/>
    </source>
</evidence>
<proteinExistence type="predicted"/>
<name>A0A2N8L346_9BURK</name>
<feature type="domain" description="DUF6265" evidence="1">
    <location>
        <begin position="1"/>
        <end position="81"/>
    </location>
</feature>
<dbReference type="AlphaFoldDB" id="A0A2N8L346"/>
<dbReference type="Proteomes" id="UP000235916">
    <property type="component" value="Unassembled WGS sequence"/>
</dbReference>
<protein>
    <recommendedName>
        <fullName evidence="1">DUF6265 domain-containing protein</fullName>
    </recommendedName>
</protein>
<sequence>MLGVARTVKKGKTVAHEFLQIRLNAEGQIVYIALPSGQKETTFTGTSVSETAVTFENPQHDFPQRISYRALPGDRLLARIEGQRGGALRGIDFPMKRVACEALAGG</sequence>
<dbReference type="InterPro" id="IPR046232">
    <property type="entry name" value="DUF6265"/>
</dbReference>
<organism evidence="2 3">
    <name type="scientific">Kinneretia aquatilis</name>
    <dbReference type="NCBI Taxonomy" id="2070761"/>
    <lineage>
        <taxon>Bacteria</taxon>
        <taxon>Pseudomonadati</taxon>
        <taxon>Pseudomonadota</taxon>
        <taxon>Betaproteobacteria</taxon>
        <taxon>Burkholderiales</taxon>
        <taxon>Sphaerotilaceae</taxon>
        <taxon>Roseateles</taxon>
    </lineage>
</organism>
<comment type="caution">
    <text evidence="2">The sequence shown here is derived from an EMBL/GenBank/DDBJ whole genome shotgun (WGS) entry which is preliminary data.</text>
</comment>
<reference evidence="2 3" key="1">
    <citation type="submission" date="2018-01" db="EMBL/GenBank/DDBJ databases">
        <title>Draft genome sequence of Paucibacter aquatile CR182 isolated from freshwater of the Nakdong River.</title>
        <authorList>
            <person name="Choi A."/>
            <person name="Chung E.J."/>
        </authorList>
    </citation>
    <scope>NUCLEOTIDE SEQUENCE [LARGE SCALE GENOMIC DNA]</scope>
    <source>
        <strain evidence="2 3">CR182</strain>
    </source>
</reference>